<dbReference type="EMBL" id="JBAHYK010003328">
    <property type="protein sequence ID" value="KAL0563635.1"/>
    <property type="molecule type" value="Genomic_DNA"/>
</dbReference>
<keyword evidence="1" id="KW-0472">Membrane</keyword>
<feature type="non-terminal residue" evidence="2">
    <location>
        <position position="1"/>
    </location>
</feature>
<evidence type="ECO:0000313" key="2">
    <source>
        <dbReference type="EMBL" id="KAL0563635.1"/>
    </source>
</evidence>
<keyword evidence="1" id="KW-1133">Transmembrane helix</keyword>
<evidence type="ECO:0000313" key="3">
    <source>
        <dbReference type="Proteomes" id="UP001465976"/>
    </source>
</evidence>
<comment type="caution">
    <text evidence="2">The sequence shown here is derived from an EMBL/GenBank/DDBJ whole genome shotgun (WGS) entry which is preliminary data.</text>
</comment>
<accession>A0ABR3ELB4</accession>
<organism evidence="2 3">
    <name type="scientific">Marasmius crinis-equi</name>
    <dbReference type="NCBI Taxonomy" id="585013"/>
    <lineage>
        <taxon>Eukaryota</taxon>
        <taxon>Fungi</taxon>
        <taxon>Dikarya</taxon>
        <taxon>Basidiomycota</taxon>
        <taxon>Agaricomycotina</taxon>
        <taxon>Agaricomycetes</taxon>
        <taxon>Agaricomycetidae</taxon>
        <taxon>Agaricales</taxon>
        <taxon>Marasmiineae</taxon>
        <taxon>Marasmiaceae</taxon>
        <taxon>Marasmius</taxon>
    </lineage>
</organism>
<evidence type="ECO:0000256" key="1">
    <source>
        <dbReference type="SAM" id="Phobius"/>
    </source>
</evidence>
<dbReference type="Proteomes" id="UP001465976">
    <property type="component" value="Unassembled WGS sequence"/>
</dbReference>
<keyword evidence="1" id="KW-0812">Transmembrane</keyword>
<name>A0ABR3ELB4_9AGAR</name>
<protein>
    <submittedName>
        <fullName evidence="2">Uncharacterized protein</fullName>
    </submittedName>
</protein>
<proteinExistence type="predicted"/>
<sequence>AHHKATVSVERDVNYVPHTRSRFNLPPESVAQPKDYHEIFEETPIYTFYRMFLMQVFGLLFYLAFNSRGSPKHPSGTSVRSYLTIVLLVD</sequence>
<gene>
    <name evidence="2" type="ORF">V5O48_018429</name>
</gene>
<keyword evidence="3" id="KW-1185">Reference proteome</keyword>
<reference evidence="2 3" key="1">
    <citation type="submission" date="2024-02" db="EMBL/GenBank/DDBJ databases">
        <title>A draft genome for the cacao thread blight pathogen Marasmius crinis-equi.</title>
        <authorList>
            <person name="Cohen S.P."/>
            <person name="Baruah I.K."/>
            <person name="Amoako-Attah I."/>
            <person name="Bukari Y."/>
            <person name="Meinhardt L.W."/>
            <person name="Bailey B.A."/>
        </authorList>
    </citation>
    <scope>NUCLEOTIDE SEQUENCE [LARGE SCALE GENOMIC DNA]</scope>
    <source>
        <strain evidence="2 3">GH-76</strain>
    </source>
</reference>
<feature type="transmembrane region" description="Helical" evidence="1">
    <location>
        <begin position="47"/>
        <end position="65"/>
    </location>
</feature>